<keyword evidence="2" id="KW-1185">Reference proteome</keyword>
<organism evidence="1 2">
    <name type="scientific">Crucibulum laeve</name>
    <dbReference type="NCBI Taxonomy" id="68775"/>
    <lineage>
        <taxon>Eukaryota</taxon>
        <taxon>Fungi</taxon>
        <taxon>Dikarya</taxon>
        <taxon>Basidiomycota</taxon>
        <taxon>Agaricomycotina</taxon>
        <taxon>Agaricomycetes</taxon>
        <taxon>Agaricomycetidae</taxon>
        <taxon>Agaricales</taxon>
        <taxon>Agaricineae</taxon>
        <taxon>Nidulariaceae</taxon>
        <taxon>Crucibulum</taxon>
    </lineage>
</organism>
<dbReference type="OrthoDB" id="79252at2759"/>
<sequence length="413" mass="45115">MAGVSPPTSASVPVSIHNYDWKTAEAVRAFNRTIVFAGGGGEEELAPTHRRTQAARMSTLTSTPNPGQGGNLVSQTDIRPKLWRHALVPLSRTHKNAFPGSSYAPCSHSTYLPFGAPYDLRLAYCYPVSSPSLIAKYTSYIIPSSVRLSDPLNAYARTGTSKPVVHAKGLLLDIALNAMKVGSEARFARNECHPNAVLQTGCGIWIQGRWLGRMKVRRNGKGKERQPDIVDKEKGKACVVDARHSLRVGRDTHDECGDVELIYELHLPDPPDGIHDEHLPEQAEAVMEVKEEEMPPKMRKRWIHKEAESLKSASGAVDTAAAGTGSRAVIQSKEEQEMPLPPPVVVAVPSTSPLDSFVKLSIRSPAILTSGTRGVGCFVIAAAAMQSSMHNWSPFKRVQDVPMVEEGRYSRMR</sequence>
<dbReference type="AlphaFoldDB" id="A0A5C3LUG2"/>
<evidence type="ECO:0000313" key="1">
    <source>
        <dbReference type="EMBL" id="TFK36043.1"/>
    </source>
</evidence>
<name>A0A5C3LUG2_9AGAR</name>
<protein>
    <submittedName>
        <fullName evidence="1">Uncharacterized protein</fullName>
    </submittedName>
</protein>
<proteinExistence type="predicted"/>
<dbReference type="STRING" id="68775.A0A5C3LUG2"/>
<gene>
    <name evidence="1" type="ORF">BDQ12DRAFT_668177</name>
</gene>
<dbReference type="Proteomes" id="UP000308652">
    <property type="component" value="Unassembled WGS sequence"/>
</dbReference>
<accession>A0A5C3LUG2</accession>
<dbReference type="EMBL" id="ML213617">
    <property type="protein sequence ID" value="TFK36043.1"/>
    <property type="molecule type" value="Genomic_DNA"/>
</dbReference>
<reference evidence="1 2" key="1">
    <citation type="journal article" date="2019" name="Nat. Ecol. Evol.">
        <title>Megaphylogeny resolves global patterns of mushroom evolution.</title>
        <authorList>
            <person name="Varga T."/>
            <person name="Krizsan K."/>
            <person name="Foldi C."/>
            <person name="Dima B."/>
            <person name="Sanchez-Garcia M."/>
            <person name="Sanchez-Ramirez S."/>
            <person name="Szollosi G.J."/>
            <person name="Szarkandi J.G."/>
            <person name="Papp V."/>
            <person name="Albert L."/>
            <person name="Andreopoulos W."/>
            <person name="Angelini C."/>
            <person name="Antonin V."/>
            <person name="Barry K.W."/>
            <person name="Bougher N.L."/>
            <person name="Buchanan P."/>
            <person name="Buyck B."/>
            <person name="Bense V."/>
            <person name="Catcheside P."/>
            <person name="Chovatia M."/>
            <person name="Cooper J."/>
            <person name="Damon W."/>
            <person name="Desjardin D."/>
            <person name="Finy P."/>
            <person name="Geml J."/>
            <person name="Haridas S."/>
            <person name="Hughes K."/>
            <person name="Justo A."/>
            <person name="Karasinski D."/>
            <person name="Kautmanova I."/>
            <person name="Kiss B."/>
            <person name="Kocsube S."/>
            <person name="Kotiranta H."/>
            <person name="LaButti K.M."/>
            <person name="Lechner B.E."/>
            <person name="Liimatainen K."/>
            <person name="Lipzen A."/>
            <person name="Lukacs Z."/>
            <person name="Mihaltcheva S."/>
            <person name="Morgado L.N."/>
            <person name="Niskanen T."/>
            <person name="Noordeloos M.E."/>
            <person name="Ohm R.A."/>
            <person name="Ortiz-Santana B."/>
            <person name="Ovrebo C."/>
            <person name="Racz N."/>
            <person name="Riley R."/>
            <person name="Savchenko A."/>
            <person name="Shiryaev A."/>
            <person name="Soop K."/>
            <person name="Spirin V."/>
            <person name="Szebenyi C."/>
            <person name="Tomsovsky M."/>
            <person name="Tulloss R.E."/>
            <person name="Uehling J."/>
            <person name="Grigoriev I.V."/>
            <person name="Vagvolgyi C."/>
            <person name="Papp T."/>
            <person name="Martin F.M."/>
            <person name="Miettinen O."/>
            <person name="Hibbett D.S."/>
            <person name="Nagy L.G."/>
        </authorList>
    </citation>
    <scope>NUCLEOTIDE SEQUENCE [LARGE SCALE GENOMIC DNA]</scope>
    <source>
        <strain evidence="1 2">CBS 166.37</strain>
    </source>
</reference>
<evidence type="ECO:0000313" key="2">
    <source>
        <dbReference type="Proteomes" id="UP000308652"/>
    </source>
</evidence>